<sequence>MEGRSAWCDWTSDPCEPKSCSYAICFKRQLLDGGVCGFSIKRRTREDTGPEEVFREEIKVRGKLMRKVGEKRIF</sequence>
<protein>
    <submittedName>
        <fullName evidence="1">Uncharacterized protein</fullName>
    </submittedName>
</protein>
<evidence type="ECO:0000313" key="2">
    <source>
        <dbReference type="Proteomes" id="UP000037210"/>
    </source>
</evidence>
<organism evidence="1 2">
    <name type="scientific">miscellaneous Crenarchaeota group-15 archaeon DG-45</name>
    <dbReference type="NCBI Taxonomy" id="1685127"/>
    <lineage>
        <taxon>Archaea</taxon>
        <taxon>Candidatus Bathyarchaeota</taxon>
        <taxon>MCG-15</taxon>
    </lineage>
</organism>
<reference evidence="1 2" key="1">
    <citation type="submission" date="2015-06" db="EMBL/GenBank/DDBJ databases">
        <title>New insights into the roles of widespread benthic archaea in carbon and nitrogen cycling.</title>
        <authorList>
            <person name="Lazar C.S."/>
            <person name="Baker B.J."/>
            <person name="Seitz K.W."/>
            <person name="Hyde A.S."/>
            <person name="Dick G.J."/>
            <person name="Hinrichs K.-U."/>
            <person name="Teske A.P."/>
        </authorList>
    </citation>
    <scope>NUCLEOTIDE SEQUENCE [LARGE SCALE GENOMIC DNA]</scope>
    <source>
        <strain evidence="1">DG-45</strain>
    </source>
</reference>
<name>A0A0M0BLJ6_9ARCH</name>
<evidence type="ECO:0000313" key="1">
    <source>
        <dbReference type="EMBL" id="KON29201.1"/>
    </source>
</evidence>
<gene>
    <name evidence="1" type="ORF">AC482_07140</name>
</gene>
<comment type="caution">
    <text evidence="1">The sequence shown here is derived from an EMBL/GenBank/DDBJ whole genome shotgun (WGS) entry which is preliminary data.</text>
</comment>
<dbReference type="AlphaFoldDB" id="A0A0M0BLJ6"/>
<dbReference type="Proteomes" id="UP000037210">
    <property type="component" value="Unassembled WGS sequence"/>
</dbReference>
<accession>A0A0M0BLJ6</accession>
<proteinExistence type="predicted"/>
<dbReference type="EMBL" id="LFWZ01000073">
    <property type="protein sequence ID" value="KON29201.1"/>
    <property type="molecule type" value="Genomic_DNA"/>
</dbReference>